<organism evidence="4 5">
    <name type="scientific">Paenibacillus psychroresistens</name>
    <dbReference type="NCBI Taxonomy" id="1778678"/>
    <lineage>
        <taxon>Bacteria</taxon>
        <taxon>Bacillati</taxon>
        <taxon>Bacillota</taxon>
        <taxon>Bacilli</taxon>
        <taxon>Bacillales</taxon>
        <taxon>Paenibacillaceae</taxon>
        <taxon>Paenibacillus</taxon>
    </lineage>
</organism>
<dbReference type="InterPro" id="IPR027417">
    <property type="entry name" value="P-loop_NTPase"/>
</dbReference>
<dbReference type="InterPro" id="IPR025285">
    <property type="entry name" value="DUF4145"/>
</dbReference>
<feature type="domain" description="Helicase C-terminal" evidence="3">
    <location>
        <begin position="648"/>
        <end position="802"/>
    </location>
</feature>
<reference evidence="5" key="1">
    <citation type="submission" date="2018-11" db="EMBL/GenBank/DDBJ databases">
        <title>Complete genome sequence of Paenibacillus sp. ML311-T8.</title>
        <authorList>
            <person name="Nam Y.-D."/>
            <person name="Kang J."/>
            <person name="Chung W.-H."/>
            <person name="Park Y.S."/>
        </authorList>
    </citation>
    <scope>NUCLEOTIDE SEQUENCE [LARGE SCALE GENOMIC DNA]</scope>
    <source>
        <strain evidence="5">ML311-T8</strain>
    </source>
</reference>
<keyword evidence="4" id="KW-0540">Nuclease</keyword>
<dbReference type="SMART" id="SM00490">
    <property type="entry name" value="HELICc"/>
    <property type="match status" value="1"/>
</dbReference>
<evidence type="ECO:0000259" key="3">
    <source>
        <dbReference type="PROSITE" id="PS51194"/>
    </source>
</evidence>
<dbReference type="NCBIfam" id="NF008521">
    <property type="entry name" value="PRK11448.1"/>
    <property type="match status" value="1"/>
</dbReference>
<accession>A0A6B8RU62</accession>
<feature type="coiled-coil region" evidence="1">
    <location>
        <begin position="146"/>
        <end position="173"/>
    </location>
</feature>
<dbReference type="InterPro" id="IPR013670">
    <property type="entry name" value="EcoEI_R_C_dom"/>
</dbReference>
<dbReference type="PROSITE" id="PS51194">
    <property type="entry name" value="HELICASE_CTER"/>
    <property type="match status" value="1"/>
</dbReference>
<dbReference type="PANTHER" id="PTHR47396">
    <property type="entry name" value="TYPE I RESTRICTION ENZYME ECOKI R PROTEIN"/>
    <property type="match status" value="1"/>
</dbReference>
<sequence length="1081" mass="123974">MGQSNFEFLFTKWPILATIGETAEKNLHHDPNTTMIKLRLFGEKMTQFLYAFEQLAEPFNASQDNKIRYLKSQDLISREIFEILDTLRKKGNKATHDAFDSKQEAETLLSLSFQLGVWFMQTYGDWDFEPKEFTIPQETKSSEVLKAELDSLTHSYESKLSQLEAELAALSAVHTPDEVLKARRTQSRKAAASISLNEAETRKLIDDQLMKAGWIVDSVAIKYSKGSRPVKGKNMAISEWPLQKNYSADYALFVGLKFIGFIEAKRKKKDVYSDLEQAKEYGRLITPKANEELVGQWGDYSIPFVFATNGRPYIKQHEMKSGIWFQDLRKTTNLPKALQSWYSPEGLMELLVQDIDAATEHLKAENKDYLKEYLKLRDFQLEAIKRVEEAITNGQKSILIAMATGTGKTRMSIGLIYRLINSKRFKRILFLVDRKALGIQAADSFKESRLTNQQTFTNIFELQELDDKKPNPESKVHIATIQSIVARIENEDLGLTVDKYDCIVVDEAHRGYTLDRVMTDTEYEFRDQADYISKYMNALQYFDAVKIGLTATPALHTKELFGSPVFNYSYREAVIDGWLIDFEPPHQLTTKLKENGITWEKGSKIDVFNPATGEVENIDDLPDEVSIEIEQFNKLVLTENFNKTVLAEIAQYIDPTSRQKTLIFAATDDHADLIVDLLRKEYEGLLGQIDEKAIMKITGSIKEPLSTIKLFKNDRLPNIAVTVDLLTTGIDVPEICNLVFLRRVKSRILYEQMVGRATRLCPEVGKTHFNIFDAVGMFEALEPITNMKPVVVNPKISFEELVSGLNQFEDEQKQKEIIDMIIAKLQRKKQRLDEKGKENFSSLTGDQSVEEYLNWMKNAAPGEVNQSLQQNKHLVAFLDENKYRGNVQFISTHEDEFLRHERGYGSGKKPGDFLDEFGKFIDDNMNLIPALILVCTSPKDMTRADYKELRTIFDLHQFSEKYLQTAWKETTKKDITASIIGFIRQRVLGDALLSHEERVKSAMGKVYEMENWSPVQRNWLGRIELQLIAERVLDPNAQRAFDIEPFRSDINGSKGLDKIFKGMLQPILDNINESLYERKNA</sequence>
<evidence type="ECO:0000313" key="4">
    <source>
        <dbReference type="EMBL" id="QGR00081.1"/>
    </source>
</evidence>
<dbReference type="AlphaFoldDB" id="A0A6B8RU62"/>
<keyword evidence="4" id="KW-0378">Hydrolase</keyword>
<dbReference type="CDD" id="cd18032">
    <property type="entry name" value="DEXHc_RE_I_III_res"/>
    <property type="match status" value="1"/>
</dbReference>
<dbReference type="Pfam" id="PF04851">
    <property type="entry name" value="ResIII"/>
    <property type="match status" value="1"/>
</dbReference>
<dbReference type="Pfam" id="PF00271">
    <property type="entry name" value="Helicase_C"/>
    <property type="match status" value="1"/>
</dbReference>
<evidence type="ECO:0000256" key="1">
    <source>
        <dbReference type="SAM" id="Coils"/>
    </source>
</evidence>
<dbReference type="OrthoDB" id="9802848at2"/>
<keyword evidence="5" id="KW-1185">Reference proteome</keyword>
<dbReference type="GO" id="GO:0003677">
    <property type="term" value="F:DNA binding"/>
    <property type="evidence" value="ECO:0007669"/>
    <property type="project" value="InterPro"/>
</dbReference>
<evidence type="ECO:0000259" key="2">
    <source>
        <dbReference type="PROSITE" id="PS51192"/>
    </source>
</evidence>
<gene>
    <name evidence="4" type="ORF">EHS13_13495</name>
</gene>
<dbReference type="GO" id="GO:0009035">
    <property type="term" value="F:type I site-specific deoxyribonuclease activity"/>
    <property type="evidence" value="ECO:0007669"/>
    <property type="project" value="UniProtKB-EC"/>
</dbReference>
<keyword evidence="4" id="KW-0255">Endonuclease</keyword>
<dbReference type="InterPro" id="IPR050742">
    <property type="entry name" value="Helicase_Restrict-Modif_Enz"/>
</dbReference>
<dbReference type="InterPro" id="IPR001650">
    <property type="entry name" value="Helicase_C-like"/>
</dbReference>
<dbReference type="Gene3D" id="3.40.50.300">
    <property type="entry name" value="P-loop containing nucleotide triphosphate hydrolases"/>
    <property type="match status" value="2"/>
</dbReference>
<dbReference type="InterPro" id="IPR014001">
    <property type="entry name" value="Helicase_ATP-bd"/>
</dbReference>
<dbReference type="GO" id="GO:0006304">
    <property type="term" value="P:DNA modification"/>
    <property type="evidence" value="ECO:0007669"/>
    <property type="project" value="InterPro"/>
</dbReference>
<dbReference type="Pfam" id="PF08463">
    <property type="entry name" value="EcoEI_R_C"/>
    <property type="match status" value="1"/>
</dbReference>
<dbReference type="SUPFAM" id="SSF52540">
    <property type="entry name" value="P-loop containing nucleoside triphosphate hydrolases"/>
    <property type="match status" value="1"/>
</dbReference>
<dbReference type="Pfam" id="PF13643">
    <property type="entry name" value="DUF4145"/>
    <property type="match status" value="1"/>
</dbReference>
<dbReference type="EMBL" id="CP034235">
    <property type="protein sequence ID" value="QGR00081.1"/>
    <property type="molecule type" value="Genomic_DNA"/>
</dbReference>
<dbReference type="GO" id="GO:0005524">
    <property type="term" value="F:ATP binding"/>
    <property type="evidence" value="ECO:0007669"/>
    <property type="project" value="InterPro"/>
</dbReference>
<dbReference type="GO" id="GO:0005829">
    <property type="term" value="C:cytosol"/>
    <property type="evidence" value="ECO:0007669"/>
    <property type="project" value="TreeGrafter"/>
</dbReference>
<dbReference type="InterPro" id="IPR006935">
    <property type="entry name" value="Helicase/UvrB_N"/>
</dbReference>
<dbReference type="Gene3D" id="3.90.1570.30">
    <property type="match status" value="1"/>
</dbReference>
<dbReference type="PROSITE" id="PS51192">
    <property type="entry name" value="HELICASE_ATP_BIND_1"/>
    <property type="match status" value="1"/>
</dbReference>
<dbReference type="Proteomes" id="UP000426246">
    <property type="component" value="Chromosome"/>
</dbReference>
<dbReference type="SMART" id="SM00487">
    <property type="entry name" value="DEXDc"/>
    <property type="match status" value="1"/>
</dbReference>
<dbReference type="PANTHER" id="PTHR47396:SF1">
    <property type="entry name" value="ATP-DEPENDENT HELICASE IRC3-RELATED"/>
    <property type="match status" value="1"/>
</dbReference>
<dbReference type="REBASE" id="369182">
    <property type="entry name" value="Pps311T8ORF13500P"/>
</dbReference>
<evidence type="ECO:0000313" key="5">
    <source>
        <dbReference type="Proteomes" id="UP000426246"/>
    </source>
</evidence>
<dbReference type="EC" id="3.1.21.3" evidence="4"/>
<keyword evidence="1" id="KW-0175">Coiled coil</keyword>
<dbReference type="CDD" id="cd18799">
    <property type="entry name" value="SF2_C_EcoAI-like"/>
    <property type="match status" value="1"/>
</dbReference>
<protein>
    <submittedName>
        <fullName evidence="4">Type I restriction-modification system endonuclease</fullName>
        <ecNumber evidence="4">3.1.21.3</ecNumber>
    </submittedName>
</protein>
<name>A0A6B8RU62_9BACL</name>
<proteinExistence type="predicted"/>
<dbReference type="KEGG" id="ppsc:EHS13_13495"/>
<feature type="domain" description="Helicase ATP-binding" evidence="2">
    <location>
        <begin position="389"/>
        <end position="571"/>
    </location>
</feature>